<dbReference type="Gene3D" id="3.40.50.150">
    <property type="entry name" value="Vaccinia Virus protein VP39"/>
    <property type="match status" value="1"/>
</dbReference>
<dbReference type="PANTHER" id="PTHR44307">
    <property type="entry name" value="PHOSPHOETHANOLAMINE METHYLTRANSFERASE"/>
    <property type="match status" value="1"/>
</dbReference>
<evidence type="ECO:0000256" key="1">
    <source>
        <dbReference type="ARBA" id="ARBA00005189"/>
    </source>
</evidence>
<organism evidence="6 7">
    <name type="scientific">Gracilibacillus kekensis</name>
    <dbReference type="NCBI Taxonomy" id="1027249"/>
    <lineage>
        <taxon>Bacteria</taxon>
        <taxon>Bacillati</taxon>
        <taxon>Bacillota</taxon>
        <taxon>Bacilli</taxon>
        <taxon>Bacillales</taxon>
        <taxon>Bacillaceae</taxon>
        <taxon>Gracilibacillus</taxon>
    </lineage>
</organism>
<dbReference type="EMBL" id="FRCZ01000001">
    <property type="protein sequence ID" value="SHM71250.1"/>
    <property type="molecule type" value="Genomic_DNA"/>
</dbReference>
<evidence type="ECO:0000313" key="6">
    <source>
        <dbReference type="EMBL" id="SHM71250.1"/>
    </source>
</evidence>
<proteinExistence type="predicted"/>
<dbReference type="RefSeq" id="WP_073200003.1">
    <property type="nucleotide sequence ID" value="NZ_FRCZ01000001.1"/>
</dbReference>
<dbReference type="SUPFAM" id="SSF53335">
    <property type="entry name" value="S-adenosyl-L-methionine-dependent methyltransferases"/>
    <property type="match status" value="1"/>
</dbReference>
<comment type="pathway">
    <text evidence="1">Lipid metabolism.</text>
</comment>
<name>A0A1M7L092_9BACI</name>
<feature type="domain" description="Methyltransferase type 11" evidence="5">
    <location>
        <begin position="40"/>
        <end position="134"/>
    </location>
</feature>
<evidence type="ECO:0000256" key="2">
    <source>
        <dbReference type="ARBA" id="ARBA00022603"/>
    </source>
</evidence>
<sequence length="232" mass="26601">MKTYHDLLTQLRIAYAHPGGKETTEKWLDNQDISNMKNILEVGCGVGETIRYLRSKTNAAIYGIDISSEMVAISKEQSKDIRNVKIKQADVTSLPFASSFFDLIISESVLTFTQIKQAMQEITRCLKPNGKLILLEMVHTNDLSLKGQEEIKHFYQLPNLYSLTDWKKSLSNHRYKDIAFHQVNKSSSTAPLNQALDEKTLDILNEHFHLSEKYEDQLLAYLFTATKRGDER</sequence>
<dbReference type="InterPro" id="IPR013216">
    <property type="entry name" value="Methyltransf_11"/>
</dbReference>
<evidence type="ECO:0000313" key="7">
    <source>
        <dbReference type="Proteomes" id="UP000184184"/>
    </source>
</evidence>
<keyword evidence="7" id="KW-1185">Reference proteome</keyword>
<accession>A0A1M7L092</accession>
<dbReference type="Proteomes" id="UP000184184">
    <property type="component" value="Unassembled WGS sequence"/>
</dbReference>
<gene>
    <name evidence="6" type="ORF">SAMN05216179_0897</name>
</gene>
<keyword evidence="3 6" id="KW-0808">Transferase</keyword>
<dbReference type="PANTHER" id="PTHR44307:SF2">
    <property type="entry name" value="PHOSPHOETHANOLAMINE METHYLTRANSFERASE ISOFORM X1"/>
    <property type="match status" value="1"/>
</dbReference>
<evidence type="ECO:0000259" key="5">
    <source>
        <dbReference type="Pfam" id="PF08241"/>
    </source>
</evidence>
<protein>
    <submittedName>
        <fullName evidence="6">Tocopherol O-methyltransferase</fullName>
    </submittedName>
</protein>
<keyword evidence="2 6" id="KW-0489">Methyltransferase</keyword>
<dbReference type="STRING" id="1027249.SAMN05216179_0897"/>
<dbReference type="CDD" id="cd02440">
    <property type="entry name" value="AdoMet_MTases"/>
    <property type="match status" value="1"/>
</dbReference>
<dbReference type="AlphaFoldDB" id="A0A1M7L092"/>
<evidence type="ECO:0000256" key="3">
    <source>
        <dbReference type="ARBA" id="ARBA00022679"/>
    </source>
</evidence>
<dbReference type="Pfam" id="PF08241">
    <property type="entry name" value="Methyltransf_11"/>
    <property type="match status" value="1"/>
</dbReference>
<dbReference type="InterPro" id="IPR029063">
    <property type="entry name" value="SAM-dependent_MTases_sf"/>
</dbReference>
<reference evidence="6 7" key="1">
    <citation type="submission" date="2016-11" db="EMBL/GenBank/DDBJ databases">
        <authorList>
            <person name="Jaros S."/>
            <person name="Januszkiewicz K."/>
            <person name="Wedrychowicz H."/>
        </authorList>
    </citation>
    <scope>NUCLEOTIDE SEQUENCE [LARGE SCALE GENOMIC DNA]</scope>
    <source>
        <strain evidence="6 7">CGMCC 1.10681</strain>
    </source>
</reference>
<comment type="pathway">
    <text evidence="4">Phospholipid metabolism.</text>
</comment>
<dbReference type="GO" id="GO:0032259">
    <property type="term" value="P:methylation"/>
    <property type="evidence" value="ECO:0007669"/>
    <property type="project" value="UniProtKB-KW"/>
</dbReference>
<dbReference type="GO" id="GO:0008757">
    <property type="term" value="F:S-adenosylmethionine-dependent methyltransferase activity"/>
    <property type="evidence" value="ECO:0007669"/>
    <property type="project" value="InterPro"/>
</dbReference>
<evidence type="ECO:0000256" key="4">
    <source>
        <dbReference type="ARBA" id="ARBA00025707"/>
    </source>
</evidence>